<feature type="coiled-coil region" evidence="1">
    <location>
        <begin position="305"/>
        <end position="343"/>
    </location>
</feature>
<feature type="region of interest" description="Disordered" evidence="2">
    <location>
        <begin position="31"/>
        <end position="53"/>
    </location>
</feature>
<gene>
    <name evidence="3" type="primary">AlNc14C12G1457</name>
    <name evidence="3" type="ORF">ALNC14_016630</name>
</gene>
<feature type="compositionally biased region" description="Basic and acidic residues" evidence="2">
    <location>
        <begin position="379"/>
        <end position="401"/>
    </location>
</feature>
<evidence type="ECO:0000256" key="2">
    <source>
        <dbReference type="SAM" id="MobiDB-lite"/>
    </source>
</evidence>
<feature type="region of interest" description="Disordered" evidence="2">
    <location>
        <begin position="379"/>
        <end position="405"/>
    </location>
</feature>
<protein>
    <submittedName>
        <fullName evidence="3">Uncharacterized protein AlNc14C12G1457</fullName>
    </submittedName>
</protein>
<proteinExistence type="predicted"/>
<feature type="region of interest" description="Disordered" evidence="2">
    <location>
        <begin position="652"/>
        <end position="712"/>
    </location>
</feature>
<dbReference type="EMBL" id="FR824057">
    <property type="protein sequence ID" value="CCA15520.1"/>
    <property type="molecule type" value="Genomic_DNA"/>
</dbReference>
<reference evidence="3" key="1">
    <citation type="journal article" date="2011" name="PLoS Biol.">
        <title>Gene gain and loss during evolution of obligate parasitism in the white rust pathogen of Arabidopsis thaliana.</title>
        <authorList>
            <person name="Kemen E."/>
            <person name="Gardiner A."/>
            <person name="Schultz-Larsen T."/>
            <person name="Kemen A.C."/>
            <person name="Balmuth A.L."/>
            <person name="Robert-Seilaniantz A."/>
            <person name="Bailey K."/>
            <person name="Holub E."/>
            <person name="Studholme D.J."/>
            <person name="Maclean D."/>
            <person name="Jones J.D."/>
        </authorList>
    </citation>
    <scope>NUCLEOTIDE SEQUENCE</scope>
</reference>
<feature type="compositionally biased region" description="Basic and acidic residues" evidence="2">
    <location>
        <begin position="671"/>
        <end position="691"/>
    </location>
</feature>
<accession>F0W379</accession>
<dbReference type="AlphaFoldDB" id="F0W379"/>
<keyword evidence="1" id="KW-0175">Coiled coil</keyword>
<dbReference type="HOGENOM" id="CLU_378758_0_0_1"/>
<feature type="compositionally biased region" description="Basic and acidic residues" evidence="2">
    <location>
        <begin position="32"/>
        <end position="50"/>
    </location>
</feature>
<evidence type="ECO:0000313" key="3">
    <source>
        <dbReference type="EMBL" id="CCA15520.1"/>
    </source>
</evidence>
<reference evidence="3" key="2">
    <citation type="submission" date="2011-02" db="EMBL/GenBank/DDBJ databases">
        <authorList>
            <person name="MacLean D."/>
        </authorList>
    </citation>
    <scope>NUCLEOTIDE SEQUENCE</scope>
</reference>
<feature type="compositionally biased region" description="Low complexity" evidence="2">
    <location>
        <begin position="652"/>
        <end position="663"/>
    </location>
</feature>
<organism evidence="3">
    <name type="scientific">Albugo laibachii Nc14</name>
    <dbReference type="NCBI Taxonomy" id="890382"/>
    <lineage>
        <taxon>Eukaryota</taxon>
        <taxon>Sar</taxon>
        <taxon>Stramenopiles</taxon>
        <taxon>Oomycota</taxon>
        <taxon>Peronosporomycetes</taxon>
        <taxon>Albuginales</taxon>
        <taxon>Albuginaceae</taxon>
        <taxon>Albugo</taxon>
    </lineage>
</organism>
<evidence type="ECO:0000256" key="1">
    <source>
        <dbReference type="SAM" id="Coils"/>
    </source>
</evidence>
<sequence>MIWREDCNPYEEQRKKRQYAKDLELQIQYQKQQREQEEREWEELQRKFQPDDQSPAKWIIQGGKVYKDMNGTNPVSYRSAFSAPKVKHCLEPSPILETHEQFKAPDPSDYVGAQDALMSERRNSEKNPVIRSLSLHHPNFCRFRITDHDHQTDRMRERVQQMEWKQTLDAQLREKEAIKFRSAQEDISNEKKAQKGYPVWKDPYPISEKEIGSLGTSSRPIHSPNDPISWKHHRNSTTFLEEIYRPPGKVYADASNLTIPQKSESNMPPPAPSSTAYRLPNLPIQSPAKKHDDISPLATRREQAKDQVLMEYRQLLADIRNERAELRKEKEEIRWEREQICEERLMLQLENERVLSLLDKHADKNLNDSIHGFVPKKEPISTNKIMREKNLDDSPNSEKQKRQYPCWSPAAVAKINSYPSKSLNESTLSRKSSLKKTTSRFKIIESDMAEVQDNEVKSSQMRTKETHQRSYTPMTIEEFSTQAQISSITNSESTRPFRPQQFRLALQSPTSQAPSAQVSFHQEDQHCENDITEQPLTSESKLVPIADALTSGHVDDTQMLAEENILRNSHSQIPPALLHASGATEHLESRLKSSFLHYSDKNDQHDASRNNENHSRSHLSETETRAIKSKGFYNLNVDQSIPEEVFRRRSSVGFRSPFPSTSSTKHKHKEKATQRKEPFQKENDILSHIEPLEASALEQESTNFDSNGFHEDASINSKESSFFQVQVFHNES</sequence>
<name>F0W379_9STRA</name>
<feature type="region of interest" description="Disordered" evidence="2">
    <location>
        <begin position="600"/>
        <end position="623"/>
    </location>
</feature>